<dbReference type="InterPro" id="IPR044725">
    <property type="entry name" value="CBSX3_CBS_dom"/>
</dbReference>
<feature type="region of interest" description="Disordered" evidence="3">
    <location>
        <begin position="1"/>
        <end position="28"/>
    </location>
</feature>
<dbReference type="Gene3D" id="3.10.580.10">
    <property type="entry name" value="CBS-domain"/>
    <property type="match status" value="1"/>
</dbReference>
<dbReference type="Pfam" id="PF00571">
    <property type="entry name" value="CBS"/>
    <property type="match status" value="2"/>
</dbReference>
<accession>A0A0P7IXL4</accession>
<evidence type="ECO:0000313" key="6">
    <source>
        <dbReference type="Proteomes" id="UP000050471"/>
    </source>
</evidence>
<dbReference type="CDD" id="cd04623">
    <property type="entry name" value="CBS_pair_bac_euk"/>
    <property type="match status" value="1"/>
</dbReference>
<protein>
    <submittedName>
        <fullName evidence="5">Inosine-5-monophosphate dehydrogenase</fullName>
    </submittedName>
</protein>
<evidence type="ECO:0000256" key="1">
    <source>
        <dbReference type="ARBA" id="ARBA00023122"/>
    </source>
</evidence>
<evidence type="ECO:0000256" key="2">
    <source>
        <dbReference type="PROSITE-ProRule" id="PRU00703"/>
    </source>
</evidence>
<dbReference type="STRING" id="154981.AKJ29_12545"/>
<keyword evidence="6" id="KW-1185">Reference proteome</keyword>
<dbReference type="SMART" id="SM00116">
    <property type="entry name" value="CBS"/>
    <property type="match status" value="2"/>
</dbReference>
<name>A0A0P7IXL4_9RHOB</name>
<gene>
    <name evidence="5" type="ORF">AKJ29_12545</name>
</gene>
<evidence type="ECO:0000313" key="5">
    <source>
        <dbReference type="EMBL" id="KPN63472.1"/>
    </source>
</evidence>
<dbReference type="AlphaFoldDB" id="A0A0P7IXL4"/>
<dbReference type="RefSeq" id="WP_055189850.1">
    <property type="nucleotide sequence ID" value="NZ_FPBS01000017.1"/>
</dbReference>
<dbReference type="PROSITE" id="PS51371">
    <property type="entry name" value="CBS"/>
    <property type="match status" value="2"/>
</dbReference>
<dbReference type="InterPro" id="IPR046342">
    <property type="entry name" value="CBS_dom_sf"/>
</dbReference>
<dbReference type="InterPro" id="IPR000644">
    <property type="entry name" value="CBS_dom"/>
</dbReference>
<proteinExistence type="predicted"/>
<feature type="domain" description="CBS" evidence="4">
    <location>
        <begin position="107"/>
        <end position="165"/>
    </location>
</feature>
<dbReference type="InterPro" id="IPR051257">
    <property type="entry name" value="Diverse_CBS-Domain"/>
</dbReference>
<evidence type="ECO:0000259" key="4">
    <source>
        <dbReference type="PROSITE" id="PS51371"/>
    </source>
</evidence>
<evidence type="ECO:0000256" key="3">
    <source>
        <dbReference type="SAM" id="MobiDB-lite"/>
    </source>
</evidence>
<dbReference type="OrthoDB" id="9807125at2"/>
<dbReference type="PANTHER" id="PTHR43080:SF2">
    <property type="entry name" value="CBS DOMAIN-CONTAINING PROTEIN"/>
    <property type="match status" value="1"/>
</dbReference>
<keyword evidence="1 2" id="KW-0129">CBS domain</keyword>
<dbReference type="SUPFAM" id="SSF54631">
    <property type="entry name" value="CBS-domain pair"/>
    <property type="match status" value="1"/>
</dbReference>
<dbReference type="EMBL" id="LKBA01000006">
    <property type="protein sequence ID" value="KPN63472.1"/>
    <property type="molecule type" value="Genomic_DNA"/>
</dbReference>
<organism evidence="5 6">
    <name type="scientific">Aliiroseovarius crassostreae</name>
    <dbReference type="NCBI Taxonomy" id="154981"/>
    <lineage>
        <taxon>Bacteria</taxon>
        <taxon>Pseudomonadati</taxon>
        <taxon>Pseudomonadota</taxon>
        <taxon>Alphaproteobacteria</taxon>
        <taxon>Rhodobacterales</taxon>
        <taxon>Paracoccaceae</taxon>
        <taxon>Aliiroseovarius</taxon>
    </lineage>
</organism>
<feature type="domain" description="CBS" evidence="4">
    <location>
        <begin position="38"/>
        <end position="99"/>
    </location>
</feature>
<comment type="caution">
    <text evidence="5">The sequence shown here is derived from an EMBL/GenBank/DDBJ whole genome shotgun (WGS) entry which is preliminary data.</text>
</comment>
<sequence length="173" mass="19183">MPTSYQSPMRGDDKTPHTHSQNTRSIQRVEKSHIHTILDHKGHEVITTSPTASVRDVVAILRDKRIGAIVVIDPEGELVGILSERDIVRALADRPDHTLPGKVQELMTTDVQTCSPDDSSESVLTRMTKGRFRHMPVIEGGQLVGLISIGDLIHQKLLELEHEALQLKQLIVG</sequence>
<reference evidence="5 6" key="1">
    <citation type="submission" date="2015-09" db="EMBL/GenBank/DDBJ databases">
        <title>Draft genome sequence of Aliiroseovarius crassostreae CV919-312TSm, the causative agent of Roseovarius Oyster Disease (formerly Juvenile Oyster Disease).</title>
        <authorList>
            <person name="Kessner L."/>
            <person name="Spinard E."/>
            <person name="Nelson D."/>
        </authorList>
    </citation>
    <scope>NUCLEOTIDE SEQUENCE [LARGE SCALE GENOMIC DNA]</scope>
    <source>
        <strain evidence="5 6">CV919-312</strain>
    </source>
</reference>
<dbReference type="PANTHER" id="PTHR43080">
    <property type="entry name" value="CBS DOMAIN-CONTAINING PROTEIN CBSX3, MITOCHONDRIAL"/>
    <property type="match status" value="1"/>
</dbReference>
<dbReference type="Proteomes" id="UP000050471">
    <property type="component" value="Unassembled WGS sequence"/>
</dbReference>